<evidence type="ECO:0000313" key="1">
    <source>
        <dbReference type="EMBL" id="TKJ40530.1"/>
    </source>
</evidence>
<proteinExistence type="predicted"/>
<gene>
    <name evidence="1" type="ORF">CEE36_09580</name>
</gene>
<dbReference type="AlphaFoldDB" id="A0A532V001"/>
<name>A0A532V001_UNCT6</name>
<comment type="caution">
    <text evidence="1">The sequence shown here is derived from an EMBL/GenBank/DDBJ whole genome shotgun (WGS) entry which is preliminary data.</text>
</comment>
<sequence>MKKQLPDEFEDDIPLGHALFLIREGVRGAEMIPELMTFQIDGKLFDPDKIDADILDEELLSSLDNLRDLLRAKAEEWPS</sequence>
<dbReference type="EMBL" id="NJBO01000018">
    <property type="protein sequence ID" value="TKJ40530.1"/>
    <property type="molecule type" value="Genomic_DNA"/>
</dbReference>
<organism evidence="1 2">
    <name type="scientific">candidate division TA06 bacterium B3_TA06</name>
    <dbReference type="NCBI Taxonomy" id="2012487"/>
    <lineage>
        <taxon>Bacteria</taxon>
        <taxon>Bacteria division TA06</taxon>
    </lineage>
</organism>
<reference evidence="1 2" key="1">
    <citation type="submission" date="2017-06" db="EMBL/GenBank/DDBJ databases">
        <title>Novel microbial phyla capable of carbon fixation and sulfur reduction in deep-sea sediments.</title>
        <authorList>
            <person name="Huang J."/>
            <person name="Baker B."/>
            <person name="Wang Y."/>
        </authorList>
    </citation>
    <scope>NUCLEOTIDE SEQUENCE [LARGE SCALE GENOMIC DNA]</scope>
    <source>
        <strain evidence="1">B3_TA06</strain>
    </source>
</reference>
<accession>A0A532V001</accession>
<dbReference type="Proteomes" id="UP000317778">
    <property type="component" value="Unassembled WGS sequence"/>
</dbReference>
<evidence type="ECO:0000313" key="2">
    <source>
        <dbReference type="Proteomes" id="UP000317778"/>
    </source>
</evidence>
<protein>
    <submittedName>
        <fullName evidence="1">Uncharacterized protein</fullName>
    </submittedName>
</protein>